<dbReference type="GO" id="GO:0005524">
    <property type="term" value="F:ATP binding"/>
    <property type="evidence" value="ECO:0007669"/>
    <property type="project" value="UniProtKB-UniRule"/>
</dbReference>
<evidence type="ECO:0000256" key="4">
    <source>
        <dbReference type="ARBA" id="ARBA00022448"/>
    </source>
</evidence>
<evidence type="ECO:0000256" key="9">
    <source>
        <dbReference type="ARBA" id="ARBA00023310"/>
    </source>
</evidence>
<evidence type="ECO:0000256" key="1">
    <source>
        <dbReference type="ARBA" id="ARBA00003456"/>
    </source>
</evidence>
<organism evidence="11 12">
    <name type="scientific">Candidatus Profftella armatura</name>
    <dbReference type="NCBI Taxonomy" id="669502"/>
    <lineage>
        <taxon>Bacteria</taxon>
        <taxon>Pseudomonadati</taxon>
        <taxon>Pseudomonadota</taxon>
        <taxon>Betaproteobacteria</taxon>
        <taxon>Candidatus Profftella</taxon>
    </lineage>
</organism>
<dbReference type="PANTHER" id="PTHR11693">
    <property type="entry name" value="ATP SYNTHASE GAMMA CHAIN"/>
    <property type="match status" value="1"/>
</dbReference>
<dbReference type="GO" id="GO:0046933">
    <property type="term" value="F:proton-transporting ATP synthase activity, rotational mechanism"/>
    <property type="evidence" value="ECO:0007669"/>
    <property type="project" value="UniProtKB-UniRule"/>
</dbReference>
<dbReference type="GO" id="GO:0045259">
    <property type="term" value="C:proton-transporting ATP synthase complex"/>
    <property type="evidence" value="ECO:0007669"/>
    <property type="project" value="UniProtKB-KW"/>
</dbReference>
<evidence type="ECO:0000256" key="3">
    <source>
        <dbReference type="ARBA" id="ARBA00007681"/>
    </source>
</evidence>
<accession>S5RLU3</accession>
<dbReference type="CDD" id="cd12151">
    <property type="entry name" value="F1-ATPase_gamma"/>
    <property type="match status" value="1"/>
</dbReference>
<keyword evidence="4 10" id="KW-0813">Transport</keyword>
<keyword evidence="11" id="KW-0378">Hydrolase</keyword>
<dbReference type="Gene3D" id="3.40.1380.10">
    <property type="match status" value="1"/>
</dbReference>
<comment type="subcellular location">
    <subcellularLocation>
        <location evidence="10">Cell membrane</location>
        <topology evidence="10">Peripheral membrane protein</topology>
    </subcellularLocation>
    <subcellularLocation>
        <location evidence="2">Membrane</location>
        <topology evidence="2">Peripheral membrane protein</topology>
    </subcellularLocation>
</comment>
<comment type="function">
    <text evidence="1 10">Produces ATP from ADP in the presence of a proton gradient across the membrane. The gamma chain is believed to be important in regulating ATPase activity and the flow of protons through the CF(0) complex.</text>
</comment>
<dbReference type="PANTHER" id="PTHR11693:SF22">
    <property type="entry name" value="ATP SYNTHASE SUBUNIT GAMMA, MITOCHONDRIAL"/>
    <property type="match status" value="1"/>
</dbReference>
<evidence type="ECO:0000256" key="7">
    <source>
        <dbReference type="ARBA" id="ARBA00023136"/>
    </source>
</evidence>
<keyword evidence="8 10" id="KW-0139">CF(1)</keyword>
<keyword evidence="10" id="KW-1003">Cell membrane</keyword>
<dbReference type="Gene3D" id="1.10.287.80">
    <property type="entry name" value="ATP synthase, gamma subunit, helix hairpin domain"/>
    <property type="match status" value="1"/>
</dbReference>
<comment type="subunit">
    <text evidence="10">F-type ATPases have 2 components, CF(1) - the catalytic core - and CF(0) - the membrane proton channel. CF(1) has five subunits: alpha(3), beta(3), gamma(1), delta(1), epsilon(1). CF(0) has three main subunits: a, b and c.</text>
</comment>
<keyword evidence="9 10" id="KW-0066">ATP synthesis</keyword>
<reference evidence="11 12" key="1">
    <citation type="journal article" date="2013" name="Curr. Biol.">
        <title>Defensive bacteriome symbiont with a drastically reduced genome.</title>
        <authorList>
            <person name="Nakabachi A."/>
            <person name="Ueoka R."/>
            <person name="Oshima K."/>
            <person name="Teta R."/>
            <person name="Mangoni A."/>
            <person name="Gurgui M."/>
            <person name="Oldham N.J."/>
            <person name="van Echten-Deckert G."/>
            <person name="Okamura K."/>
            <person name="Yamamoto K."/>
            <person name="Inoue H."/>
            <person name="Ohkuma M."/>
            <person name="Hongoh Y."/>
            <person name="Miyagishima S.Y."/>
            <person name="Hattori M."/>
            <person name="Piel J."/>
            <person name="Fukatsu T."/>
        </authorList>
    </citation>
    <scope>NUCLEOTIDE SEQUENCE [LARGE SCALE GENOMIC DNA]</scope>
    <source>
        <strain evidence="11 12">DC</strain>
    </source>
</reference>
<evidence type="ECO:0000256" key="2">
    <source>
        <dbReference type="ARBA" id="ARBA00004170"/>
    </source>
</evidence>
<dbReference type="GeneID" id="301553078"/>
<dbReference type="GO" id="GO:0005886">
    <property type="term" value="C:plasma membrane"/>
    <property type="evidence" value="ECO:0007669"/>
    <property type="project" value="UniProtKB-SubCell"/>
</dbReference>
<keyword evidence="6 10" id="KW-0406">Ion transport</keyword>
<dbReference type="PRINTS" id="PR00126">
    <property type="entry name" value="ATPASEGAMMA"/>
</dbReference>
<dbReference type="SUPFAM" id="SSF52943">
    <property type="entry name" value="ATP synthase (F1-ATPase), gamma subunit"/>
    <property type="match status" value="1"/>
</dbReference>
<comment type="similarity">
    <text evidence="3 10">Belongs to the ATPase gamma chain family.</text>
</comment>
<dbReference type="GO" id="GO:0042777">
    <property type="term" value="P:proton motive force-driven plasma membrane ATP synthesis"/>
    <property type="evidence" value="ECO:0007669"/>
    <property type="project" value="UniProtKB-UniRule"/>
</dbReference>
<dbReference type="eggNOG" id="COG0224">
    <property type="taxonomic scope" value="Bacteria"/>
</dbReference>
<dbReference type="EMBL" id="CP003468">
    <property type="protein sequence ID" value="AGS06901.1"/>
    <property type="molecule type" value="Genomic_DNA"/>
</dbReference>
<protein>
    <recommendedName>
        <fullName evidence="10">ATP synthase gamma chain</fullName>
    </recommendedName>
    <alternativeName>
        <fullName evidence="10">ATP synthase F1 sector gamma subunit</fullName>
    </alternativeName>
    <alternativeName>
        <fullName evidence="10">F-ATPase gamma subunit</fullName>
    </alternativeName>
</protein>
<evidence type="ECO:0000256" key="8">
    <source>
        <dbReference type="ARBA" id="ARBA00023196"/>
    </source>
</evidence>
<dbReference type="STRING" id="669502.SSDC_01060"/>
<dbReference type="GO" id="GO:0016787">
    <property type="term" value="F:hydrolase activity"/>
    <property type="evidence" value="ECO:0007669"/>
    <property type="project" value="UniProtKB-KW"/>
</dbReference>
<dbReference type="Pfam" id="PF00231">
    <property type="entry name" value="ATP-synt"/>
    <property type="match status" value="1"/>
</dbReference>
<dbReference type="Proteomes" id="UP000015216">
    <property type="component" value="Chromosome"/>
</dbReference>
<dbReference type="OrthoDB" id="9812769at2"/>
<sequence length="290" mass="33638">MVTSKNIFNKIKSIKNTKKITKAMEMVSASKMRKTQNRMHAARPYSVNIKRIICNLLQTHFECRNLFFKKKNRIKRVAIILITTDKGLCGSINSNIFRILIKKINELESKGNFIDFFVIGQKGLNFLNEINIKTKLCITQIGDILYFNKLTNLIKILVKDYKNNLIDSIYIIYTKFINTLQQKATISKLLPFSDKYLTFPIKNKYSSYYIYETNILVLINKLFIRYIEALIYQSISENIASEQVSRMIAMKSASENADYIIDELKLIYNKTRQATITKELSEIISGSSVV</sequence>
<evidence type="ECO:0000256" key="6">
    <source>
        <dbReference type="ARBA" id="ARBA00023065"/>
    </source>
</evidence>
<keyword evidence="12" id="KW-1185">Reference proteome</keyword>
<name>S5RLU3_9PROT</name>
<dbReference type="AlphaFoldDB" id="S5RLU3"/>
<evidence type="ECO:0000256" key="10">
    <source>
        <dbReference type="HAMAP-Rule" id="MF_00815"/>
    </source>
</evidence>
<proteinExistence type="inferred from homology"/>
<dbReference type="RefSeq" id="WP_020915476.1">
    <property type="nucleotide sequence ID" value="NC_021885.1"/>
</dbReference>
<dbReference type="HOGENOM" id="CLU_050669_0_1_4"/>
<dbReference type="InterPro" id="IPR000131">
    <property type="entry name" value="ATP_synth_F1_gsu"/>
</dbReference>
<evidence type="ECO:0000313" key="12">
    <source>
        <dbReference type="Proteomes" id="UP000015216"/>
    </source>
</evidence>
<keyword evidence="7 10" id="KW-0472">Membrane</keyword>
<keyword evidence="5 10" id="KW-0375">Hydrogen ion transport</keyword>
<evidence type="ECO:0000256" key="5">
    <source>
        <dbReference type="ARBA" id="ARBA00022781"/>
    </source>
</evidence>
<dbReference type="PATRIC" id="fig|669502.6.peg.205"/>
<dbReference type="NCBIfam" id="TIGR01146">
    <property type="entry name" value="ATPsyn_F1gamma"/>
    <property type="match status" value="1"/>
</dbReference>
<dbReference type="KEGG" id="ssdc:SSDC_01060"/>
<evidence type="ECO:0000313" key="11">
    <source>
        <dbReference type="EMBL" id="AGS06901.1"/>
    </source>
</evidence>
<dbReference type="InterPro" id="IPR035968">
    <property type="entry name" value="ATP_synth_F1_ATPase_gsu"/>
</dbReference>
<dbReference type="HAMAP" id="MF_00815">
    <property type="entry name" value="ATP_synth_gamma_bact"/>
    <property type="match status" value="1"/>
</dbReference>
<gene>
    <name evidence="10 11" type="primary">atpG</name>
    <name evidence="11" type="ORF">SSDC_01060</name>
</gene>